<sequence>MKKEMLINAAQPEECRIAILEDGVLEELYVERANQETYVGNIYKGKIVNIEPSIQAAFVDFGGGRNGFLHVSDVDPAYFKHLLPKDVAAQLEAEQDEEFGVDRPDRGSRDRGDRGGRGERGRGRGDRGERGDRDRDRGRNREQPPAEPAADQPQELTSWLEPQAPPAQPAPRPAAARPAAPPRPQPQPQGFDEDGGFGTGLIEDLAHPAPEHDITEDAVVEEVEYVEVEEEEVPPAEIVTHVAPAVLLPAPAVARPLPPARVPTPPPPDDEEEGGFGAGLLDDVVVESVIELEVASSEPGESATLEVAEAADADEKKPRPRTRSRAKPKAEEGTPTAEGDDAAKKPRVRRKKKDDDAGEEPPALPIAGAEHRTTGDDSEPEITPFFTDSSGFDPDAPNDRFDASHVAEEEGATMFGEEEPEPAAEGAEEATEQADPDMVIGRGFNDSPDGEYVGADERRDRRGGGRGDRGGDRGGRGRGDRGDRGDRRGGDRGGDRGDRRPSGGPRFGGPRREREFPRLPIEKIFKRGQEVIVQVIKEGIGTKVPTLSTKVSIAGRYLVLMPSLARVGVSRKIEDPEARRRLRDIMGQLKTPKGVGFIVRTAAIDREAEELQADLVYLLRLWQVVARRIRKVSAPVECYRESDMITRTIRDIFTKDVDTIWVDDPTAFQHASEFLQIVMPKFANRIKLHEEIVPLFHKYKVEEEIAKINQKRIDLPRGGSIIIEQTEALVAIDVNSGTFRADNNAEETAFQMNMIAAKEIARQLRLRDLGGVIVNDFIDMRGETHRRKVEDCLRDALLRDKARTKILRISQFGIIEMTRQRLRPSLKKRIYSDCGHCKGTGYVKTCETTGIDVLRLLHLAVHRAGANANGPSSVSVSVHPEAAFHLLNKQRREIATLEEKGRTEITILAVPNVSPDYLELKCHDANGNEVRLLPTAPPPKVFGGGRPPRDRGDRGDRERGERDRDRERRYPAPLD</sequence>
<feature type="compositionally biased region" description="Basic and acidic residues" evidence="18">
    <location>
        <begin position="455"/>
        <end position="501"/>
    </location>
</feature>
<evidence type="ECO:0000256" key="3">
    <source>
        <dbReference type="ARBA" id="ARBA00005663"/>
    </source>
</evidence>
<keyword evidence="6" id="KW-0963">Cytoplasm</keyword>
<dbReference type="InterPro" id="IPR019307">
    <property type="entry name" value="RNA-bd_AU-1/RNase_E/G"/>
</dbReference>
<feature type="compositionally biased region" description="Acidic residues" evidence="18">
    <location>
        <begin position="416"/>
        <end position="435"/>
    </location>
</feature>
<dbReference type="Pfam" id="PF10150">
    <property type="entry name" value="RNase_E_G"/>
    <property type="match status" value="1"/>
</dbReference>
<dbReference type="Gene3D" id="2.40.50.140">
    <property type="entry name" value="Nucleic acid-binding proteins"/>
    <property type="match status" value="2"/>
</dbReference>
<dbReference type="GO" id="GO:0016787">
    <property type="term" value="F:hydrolase activity"/>
    <property type="evidence" value="ECO:0007669"/>
    <property type="project" value="UniProtKB-KW"/>
</dbReference>
<keyword evidence="8" id="KW-0698">rRNA processing</keyword>
<feature type="compositionally biased region" description="Pro residues" evidence="18">
    <location>
        <begin position="163"/>
        <end position="172"/>
    </location>
</feature>
<dbReference type="InterPro" id="IPR048583">
    <property type="entry name" value="RNase_E_G_thioredoxin-like"/>
</dbReference>
<evidence type="ECO:0000256" key="9">
    <source>
        <dbReference type="ARBA" id="ARBA00022694"/>
    </source>
</evidence>
<evidence type="ECO:0000256" key="18">
    <source>
        <dbReference type="SAM" id="MobiDB-lite"/>
    </source>
</evidence>
<dbReference type="CDD" id="cd04453">
    <property type="entry name" value="S1_RNase_E"/>
    <property type="match status" value="1"/>
</dbReference>
<keyword evidence="21" id="KW-1185">Reference proteome</keyword>
<keyword evidence="9" id="KW-0819">tRNA processing</keyword>
<evidence type="ECO:0000256" key="10">
    <source>
        <dbReference type="ARBA" id="ARBA00022722"/>
    </source>
</evidence>
<dbReference type="Proteomes" id="UP000324974">
    <property type="component" value="Chromosome"/>
</dbReference>
<gene>
    <name evidence="20" type="ORF">PX52LOC_01786</name>
</gene>
<dbReference type="GO" id="GO:0006364">
    <property type="term" value="P:rRNA processing"/>
    <property type="evidence" value="ECO:0007669"/>
    <property type="project" value="UniProtKB-KW"/>
</dbReference>
<keyword evidence="7" id="KW-0997">Cell inner membrane</keyword>
<dbReference type="PROSITE" id="PS50126">
    <property type="entry name" value="S1"/>
    <property type="match status" value="1"/>
</dbReference>
<feature type="compositionally biased region" description="Basic and acidic residues" evidence="18">
    <location>
        <begin position="510"/>
        <end position="519"/>
    </location>
</feature>
<keyword evidence="12" id="KW-0699">rRNA-binding</keyword>
<evidence type="ECO:0000256" key="7">
    <source>
        <dbReference type="ARBA" id="ARBA00022519"/>
    </source>
</evidence>
<comment type="subcellular location">
    <subcellularLocation>
        <location evidence="2">Cytoplasm</location>
    </subcellularLocation>
</comment>
<evidence type="ECO:0000256" key="16">
    <source>
        <dbReference type="ARBA" id="ARBA00022884"/>
    </source>
</evidence>
<keyword evidence="15" id="KW-0460">Magnesium</keyword>
<name>A0A5C1AA30_9BACT</name>
<feature type="compositionally biased region" description="Basic and acidic residues" evidence="18">
    <location>
        <begin position="100"/>
        <end position="144"/>
    </location>
</feature>
<feature type="compositionally biased region" description="Basic residues" evidence="18">
    <location>
        <begin position="318"/>
        <end position="327"/>
    </location>
</feature>
<dbReference type="InterPro" id="IPR004659">
    <property type="entry name" value="RNase_E/G"/>
</dbReference>
<dbReference type="InterPro" id="IPR012340">
    <property type="entry name" value="NA-bd_OB-fold"/>
</dbReference>
<feature type="compositionally biased region" description="Pro residues" evidence="18">
    <location>
        <begin position="256"/>
        <end position="267"/>
    </location>
</feature>
<feature type="compositionally biased region" description="Basic and acidic residues" evidence="18">
    <location>
        <begin position="947"/>
        <end position="975"/>
    </location>
</feature>
<accession>A0A5C1AA30</accession>
<feature type="compositionally biased region" description="Basic and acidic residues" evidence="18">
    <location>
        <begin position="397"/>
        <end position="408"/>
    </location>
</feature>
<feature type="region of interest" description="Disordered" evidence="18">
    <location>
        <begin position="254"/>
        <end position="519"/>
    </location>
</feature>
<dbReference type="AlphaFoldDB" id="A0A5C1AA30"/>
<evidence type="ECO:0000256" key="15">
    <source>
        <dbReference type="ARBA" id="ARBA00022842"/>
    </source>
</evidence>
<dbReference type="PANTHER" id="PTHR30001:SF1">
    <property type="entry name" value="RIBONUCLEASE E_G-LIKE PROTEIN, CHLOROPLASTIC"/>
    <property type="match status" value="1"/>
</dbReference>
<evidence type="ECO:0000259" key="19">
    <source>
        <dbReference type="PROSITE" id="PS50126"/>
    </source>
</evidence>
<dbReference type="RefSeq" id="WP_218575304.1">
    <property type="nucleotide sequence ID" value="NZ_CP042425.1"/>
</dbReference>
<keyword evidence="14" id="KW-0378">Hydrolase</keyword>
<keyword evidence="17" id="KW-0472">Membrane</keyword>
<dbReference type="NCBIfam" id="TIGR00757">
    <property type="entry name" value="RNaseEG"/>
    <property type="match status" value="1"/>
</dbReference>
<protein>
    <recommendedName>
        <fullName evidence="4">Ribonuclease G</fullName>
    </recommendedName>
</protein>
<keyword evidence="13" id="KW-0255">Endonuclease</keyword>
<evidence type="ECO:0000256" key="12">
    <source>
        <dbReference type="ARBA" id="ARBA00022730"/>
    </source>
</evidence>
<dbReference type="SUPFAM" id="SSF50249">
    <property type="entry name" value="Nucleic acid-binding proteins"/>
    <property type="match status" value="1"/>
</dbReference>
<dbReference type="Pfam" id="PF20833">
    <property type="entry name" value="RNase_E_G_Thio"/>
    <property type="match status" value="1"/>
</dbReference>
<feature type="region of interest" description="Disordered" evidence="18">
    <location>
        <begin position="929"/>
        <end position="975"/>
    </location>
</feature>
<evidence type="ECO:0000256" key="13">
    <source>
        <dbReference type="ARBA" id="ARBA00022759"/>
    </source>
</evidence>
<dbReference type="GO" id="GO:0019843">
    <property type="term" value="F:rRNA binding"/>
    <property type="evidence" value="ECO:0007669"/>
    <property type="project" value="UniProtKB-KW"/>
</dbReference>
<dbReference type="GO" id="GO:0046872">
    <property type="term" value="F:metal ion binding"/>
    <property type="evidence" value="ECO:0007669"/>
    <property type="project" value="UniProtKB-KW"/>
</dbReference>
<evidence type="ECO:0000256" key="17">
    <source>
        <dbReference type="ARBA" id="ARBA00023136"/>
    </source>
</evidence>
<dbReference type="GO" id="GO:0005737">
    <property type="term" value="C:cytoplasm"/>
    <property type="evidence" value="ECO:0007669"/>
    <property type="project" value="UniProtKB-SubCell"/>
</dbReference>
<keyword evidence="5" id="KW-1003">Cell membrane</keyword>
<feature type="region of interest" description="Disordered" evidence="18">
    <location>
        <begin position="93"/>
        <end position="216"/>
    </location>
</feature>
<keyword evidence="16" id="KW-0694">RNA-binding</keyword>
<dbReference type="GO" id="GO:0004519">
    <property type="term" value="F:endonuclease activity"/>
    <property type="evidence" value="ECO:0007669"/>
    <property type="project" value="UniProtKB-KW"/>
</dbReference>
<comment type="similarity">
    <text evidence="3">Belongs to the RNase E/G family. RNase G subfamily.</text>
</comment>
<evidence type="ECO:0000256" key="1">
    <source>
        <dbReference type="ARBA" id="ARBA00001946"/>
    </source>
</evidence>
<evidence type="ECO:0000256" key="14">
    <source>
        <dbReference type="ARBA" id="ARBA00022801"/>
    </source>
</evidence>
<evidence type="ECO:0000256" key="6">
    <source>
        <dbReference type="ARBA" id="ARBA00022490"/>
    </source>
</evidence>
<keyword evidence="10" id="KW-0540">Nuclease</keyword>
<organism evidence="20 21">
    <name type="scientific">Limnoglobus roseus</name>
    <dbReference type="NCBI Taxonomy" id="2598579"/>
    <lineage>
        <taxon>Bacteria</taxon>
        <taxon>Pseudomonadati</taxon>
        <taxon>Planctomycetota</taxon>
        <taxon>Planctomycetia</taxon>
        <taxon>Gemmatales</taxon>
        <taxon>Gemmataceae</taxon>
        <taxon>Limnoglobus</taxon>
    </lineage>
</organism>
<dbReference type="InterPro" id="IPR003029">
    <property type="entry name" value="S1_domain"/>
</dbReference>
<evidence type="ECO:0000313" key="20">
    <source>
        <dbReference type="EMBL" id="QEL14886.1"/>
    </source>
</evidence>
<feature type="compositionally biased region" description="Basic and acidic residues" evidence="18">
    <location>
        <begin position="204"/>
        <end position="215"/>
    </location>
</feature>
<dbReference type="Gene3D" id="3.40.1260.20">
    <property type="entry name" value="Ribonuclease E, catalytic domain"/>
    <property type="match status" value="1"/>
</dbReference>
<dbReference type="GO" id="GO:0008033">
    <property type="term" value="P:tRNA processing"/>
    <property type="evidence" value="ECO:0007669"/>
    <property type="project" value="UniProtKB-KW"/>
</dbReference>
<evidence type="ECO:0000256" key="4">
    <source>
        <dbReference type="ARBA" id="ARBA00017719"/>
    </source>
</evidence>
<dbReference type="PANTHER" id="PTHR30001">
    <property type="entry name" value="RIBONUCLEASE"/>
    <property type="match status" value="1"/>
</dbReference>
<evidence type="ECO:0000313" key="21">
    <source>
        <dbReference type="Proteomes" id="UP000324974"/>
    </source>
</evidence>
<evidence type="ECO:0000256" key="2">
    <source>
        <dbReference type="ARBA" id="ARBA00004496"/>
    </source>
</evidence>
<feature type="domain" description="S1 motif" evidence="19">
    <location>
        <begin position="40"/>
        <end position="74"/>
    </location>
</feature>
<dbReference type="GO" id="GO:0004540">
    <property type="term" value="F:RNA nuclease activity"/>
    <property type="evidence" value="ECO:0007669"/>
    <property type="project" value="InterPro"/>
</dbReference>
<keyword evidence="11" id="KW-0479">Metal-binding</keyword>
<evidence type="ECO:0000256" key="5">
    <source>
        <dbReference type="ARBA" id="ARBA00022475"/>
    </source>
</evidence>
<dbReference type="KEGG" id="lrs:PX52LOC_01786"/>
<proteinExistence type="inferred from homology"/>
<evidence type="ECO:0000256" key="11">
    <source>
        <dbReference type="ARBA" id="ARBA00022723"/>
    </source>
</evidence>
<reference evidence="21" key="1">
    <citation type="submission" date="2019-08" db="EMBL/GenBank/DDBJ databases">
        <title>Limnoglobus roseus gen. nov., sp. nov., a novel freshwater planctomycete with a giant genome from the family Gemmataceae.</title>
        <authorList>
            <person name="Kulichevskaya I.S."/>
            <person name="Naumoff D.G."/>
            <person name="Miroshnikov K."/>
            <person name="Ivanova A."/>
            <person name="Philippov D.A."/>
            <person name="Hakobyan A."/>
            <person name="Rijpstra I.C."/>
            <person name="Sinninghe Damste J.S."/>
            <person name="Liesack W."/>
            <person name="Dedysh S.N."/>
        </authorList>
    </citation>
    <scope>NUCLEOTIDE SEQUENCE [LARGE SCALE GENOMIC DNA]</scope>
    <source>
        <strain evidence="21">PX52</strain>
    </source>
</reference>
<dbReference type="EMBL" id="CP042425">
    <property type="protein sequence ID" value="QEL14886.1"/>
    <property type="molecule type" value="Genomic_DNA"/>
</dbReference>
<evidence type="ECO:0000256" key="8">
    <source>
        <dbReference type="ARBA" id="ARBA00022552"/>
    </source>
</evidence>
<comment type="cofactor">
    <cofactor evidence="1">
        <name>Mg(2+)</name>
        <dbReference type="ChEBI" id="CHEBI:18420"/>
    </cofactor>
</comment>